<dbReference type="InterPro" id="IPR029069">
    <property type="entry name" value="HotDog_dom_sf"/>
</dbReference>
<dbReference type="GO" id="GO:0016787">
    <property type="term" value="F:hydrolase activity"/>
    <property type="evidence" value="ECO:0007669"/>
    <property type="project" value="UniProtKB-KW"/>
</dbReference>
<dbReference type="OrthoDB" id="9792301at2"/>
<dbReference type="Gene3D" id="3.10.129.10">
    <property type="entry name" value="Hotdog Thioesterase"/>
    <property type="match status" value="1"/>
</dbReference>
<dbReference type="InterPro" id="IPR052365">
    <property type="entry name" value="THEM4/THEM5_acyl-CoA_thioest"/>
</dbReference>
<gene>
    <name evidence="5" type="ORF">FIV01_19460</name>
</gene>
<evidence type="ECO:0000313" key="5">
    <source>
        <dbReference type="EMBL" id="QFT28580.1"/>
    </source>
</evidence>
<dbReference type="Proteomes" id="UP000326936">
    <property type="component" value="Plasmid pTHAF100_a"/>
</dbReference>
<dbReference type="RefSeq" id="WP_152432559.1">
    <property type="nucleotide sequence ID" value="NZ_CBCSDK010000009.1"/>
</dbReference>
<evidence type="ECO:0000256" key="4">
    <source>
        <dbReference type="ARBA" id="ARBA00023098"/>
    </source>
</evidence>
<name>A0A5P9CQS8_9VIBR</name>
<reference evidence="5 6" key="1">
    <citation type="submission" date="2019-10" db="EMBL/GenBank/DDBJ databases">
        <title>Complete genome sequence of Vibrio sp. strain THAF100, isolated from non-filtered water from the water column of tank 6 of a marine aquarium containing stony-coral fragments. Water maintained at 26 degree C.</title>
        <authorList>
            <person name="Ruckert C."/>
            <person name="Franco A."/>
            <person name="Kalinowski J."/>
            <person name="Glaeser S."/>
        </authorList>
    </citation>
    <scope>NUCLEOTIDE SEQUENCE [LARGE SCALE GENOMIC DNA]</scope>
    <source>
        <strain evidence="5 6">THAF100</strain>
        <plasmid evidence="6">pthaf100_a</plasmid>
    </source>
</reference>
<dbReference type="KEGG" id="vaq:FIV01_19460"/>
<keyword evidence="4" id="KW-0443">Lipid metabolism</keyword>
<evidence type="ECO:0000256" key="1">
    <source>
        <dbReference type="ARBA" id="ARBA00022490"/>
    </source>
</evidence>
<keyword evidence="2" id="KW-0378">Hydrolase</keyword>
<evidence type="ECO:0000256" key="2">
    <source>
        <dbReference type="ARBA" id="ARBA00022801"/>
    </source>
</evidence>
<evidence type="ECO:0000256" key="3">
    <source>
        <dbReference type="ARBA" id="ARBA00022832"/>
    </source>
</evidence>
<dbReference type="SUPFAM" id="SSF54637">
    <property type="entry name" value="Thioesterase/thiol ester dehydrase-isomerase"/>
    <property type="match status" value="1"/>
</dbReference>
<dbReference type="PANTHER" id="PTHR12418:SF19">
    <property type="entry name" value="ACYL-COENZYME A THIOESTERASE THEM4"/>
    <property type="match status" value="1"/>
</dbReference>
<dbReference type="GO" id="GO:0006631">
    <property type="term" value="P:fatty acid metabolic process"/>
    <property type="evidence" value="ECO:0007669"/>
    <property type="project" value="UniProtKB-KW"/>
</dbReference>
<geneLocation type="plasmid" evidence="6">
    <name>pthaf100_a</name>
</geneLocation>
<keyword evidence="3" id="KW-0276">Fatty acid metabolism</keyword>
<evidence type="ECO:0000313" key="6">
    <source>
        <dbReference type="Proteomes" id="UP000326936"/>
    </source>
</evidence>
<keyword evidence="6" id="KW-1185">Reference proteome</keyword>
<dbReference type="AlphaFoldDB" id="A0A5P9CQS8"/>
<sequence length="159" mass="17634">MELRRSFQEQIPNNHCFGCGPQNHQGLKIQSYWNGENQSVCDFTPLPHHSAGPLHFLNGGIISTIIDCHCVCTAIAKGYLMRDREIGQGELVWFATGNLEVKFAKPVPIDSHVQLVASISEAKESKIVLSCDLLADDTLCCLSTIVAVKVPNQWFEPKQ</sequence>
<dbReference type="PANTHER" id="PTHR12418">
    <property type="entry name" value="ACYL-COENZYME A THIOESTERASE THEM4"/>
    <property type="match status" value="1"/>
</dbReference>
<keyword evidence="1" id="KW-0963">Cytoplasm</keyword>
<keyword evidence="5" id="KW-0614">Plasmid</keyword>
<evidence type="ECO:0008006" key="7">
    <source>
        <dbReference type="Google" id="ProtNLM"/>
    </source>
</evidence>
<protein>
    <recommendedName>
        <fullName evidence="7">Thioesterase superfamily protein</fullName>
    </recommendedName>
</protein>
<dbReference type="EMBL" id="CP045351">
    <property type="protein sequence ID" value="QFT28580.1"/>
    <property type="molecule type" value="Genomic_DNA"/>
</dbReference>
<organism evidence="5 6">
    <name type="scientific">Vibrio aquimaris</name>
    <dbReference type="NCBI Taxonomy" id="2587862"/>
    <lineage>
        <taxon>Bacteria</taxon>
        <taxon>Pseudomonadati</taxon>
        <taxon>Pseudomonadota</taxon>
        <taxon>Gammaproteobacteria</taxon>
        <taxon>Vibrionales</taxon>
        <taxon>Vibrionaceae</taxon>
        <taxon>Vibrio</taxon>
    </lineage>
</organism>
<proteinExistence type="predicted"/>
<accession>A0A5P9CQS8</accession>